<feature type="domain" description="Glycosyltransferase subfamily 4-like N-terminal" evidence="1">
    <location>
        <begin position="21"/>
        <end position="183"/>
    </location>
</feature>
<keyword evidence="3" id="KW-1185">Reference proteome</keyword>
<sequence length="397" mass="44000">MNSRVLIVDQAVIRRSPAGSCVRAQVEGLLQQHRVTLLSASCDLPPHPALERRAVPIVPRPVLLRYVSFQVTARLAYLAHRLAHGRADLVQATQGQLVGADIVYAHFCHRAYLRGPWAASGVTGARRWARWLNHRFNAWCEARALRRAACVVVPSRGLAQEIRAEYPHCAAKTCVIANPVDVEHYRRPPDFDRQGARSGLGVPGEAVLLSFAALGDFHRKGLGLLIDALAALPRPEAERTYLVVVGGQEREIEAFRQHAKRAGVERLLRFVGFQDDVRPYLWASDVFVFPSSYETFSLVAHQAAAAGLPVMATRGLHGIEELIEDSGAGWGVERSAEAVCRGLQEVLRMRPQELATMGERARKAVQRCHPEAFKTAWRELYGRMLAMRRTKPIGGTA</sequence>
<dbReference type="Pfam" id="PF13692">
    <property type="entry name" value="Glyco_trans_1_4"/>
    <property type="match status" value="1"/>
</dbReference>
<reference evidence="2" key="1">
    <citation type="submission" date="2022-10" db="EMBL/GenBank/DDBJ databases">
        <title>Complete genome sequence of Schlegelella aquatica LMG 23380.</title>
        <authorList>
            <person name="Musilova J."/>
            <person name="Kourilova X."/>
            <person name="Bezdicek M."/>
            <person name="Hermankova K."/>
            <person name="Obruca S."/>
            <person name="Sedlar K."/>
        </authorList>
    </citation>
    <scope>NUCLEOTIDE SEQUENCE</scope>
    <source>
        <strain evidence="2">LMG 23380</strain>
    </source>
</reference>
<dbReference type="EMBL" id="CP110257">
    <property type="protein sequence ID" value="UZD55665.1"/>
    <property type="molecule type" value="Genomic_DNA"/>
</dbReference>
<dbReference type="Proteomes" id="UP001163266">
    <property type="component" value="Chromosome"/>
</dbReference>
<dbReference type="SUPFAM" id="SSF53756">
    <property type="entry name" value="UDP-Glycosyltransferase/glycogen phosphorylase"/>
    <property type="match status" value="1"/>
</dbReference>
<evidence type="ECO:0000259" key="1">
    <source>
        <dbReference type="Pfam" id="PF13439"/>
    </source>
</evidence>
<dbReference type="CDD" id="cd03801">
    <property type="entry name" value="GT4_PimA-like"/>
    <property type="match status" value="1"/>
</dbReference>
<accession>A0ABY6MUH9</accession>
<gene>
    <name evidence="2" type="ORF">OMP39_03495</name>
</gene>
<evidence type="ECO:0000313" key="3">
    <source>
        <dbReference type="Proteomes" id="UP001163266"/>
    </source>
</evidence>
<dbReference type="InterPro" id="IPR028098">
    <property type="entry name" value="Glyco_trans_4-like_N"/>
</dbReference>
<organism evidence="2 3">
    <name type="scientific">Caldimonas aquatica</name>
    <dbReference type="NCBI Taxonomy" id="376175"/>
    <lineage>
        <taxon>Bacteria</taxon>
        <taxon>Pseudomonadati</taxon>
        <taxon>Pseudomonadota</taxon>
        <taxon>Betaproteobacteria</taxon>
        <taxon>Burkholderiales</taxon>
        <taxon>Sphaerotilaceae</taxon>
        <taxon>Caldimonas</taxon>
    </lineage>
</organism>
<dbReference type="RefSeq" id="WP_264893419.1">
    <property type="nucleotide sequence ID" value="NZ_CP110257.1"/>
</dbReference>
<protein>
    <submittedName>
        <fullName evidence="2">Glycosyltransferase family 4 protein</fullName>
    </submittedName>
</protein>
<dbReference type="Gene3D" id="3.40.50.2000">
    <property type="entry name" value="Glycogen Phosphorylase B"/>
    <property type="match status" value="2"/>
</dbReference>
<evidence type="ECO:0000313" key="2">
    <source>
        <dbReference type="EMBL" id="UZD55665.1"/>
    </source>
</evidence>
<name>A0ABY6MUH9_9BURK</name>
<dbReference type="Pfam" id="PF13439">
    <property type="entry name" value="Glyco_transf_4"/>
    <property type="match status" value="1"/>
</dbReference>
<proteinExistence type="predicted"/>
<dbReference type="PANTHER" id="PTHR12526">
    <property type="entry name" value="GLYCOSYLTRANSFERASE"/>
    <property type="match status" value="1"/>
</dbReference>
<dbReference type="PANTHER" id="PTHR12526:SF636">
    <property type="entry name" value="BLL3647 PROTEIN"/>
    <property type="match status" value="1"/>
</dbReference>